<evidence type="ECO:0000313" key="7">
    <source>
        <dbReference type="EMBL" id="AZP13589.1"/>
    </source>
</evidence>
<dbReference type="PROSITE" id="PS50011">
    <property type="entry name" value="PROTEIN_KINASE_DOM"/>
    <property type="match status" value="1"/>
</dbReference>
<dbReference type="GO" id="GO:0004674">
    <property type="term" value="F:protein serine/threonine kinase activity"/>
    <property type="evidence" value="ECO:0007669"/>
    <property type="project" value="TreeGrafter"/>
</dbReference>
<dbReference type="OrthoDB" id="9801841at2"/>
<dbReference type="SUPFAM" id="SSF56112">
    <property type="entry name" value="Protein kinase-like (PK-like)"/>
    <property type="match status" value="1"/>
</dbReference>
<keyword evidence="3" id="KW-0418">Kinase</keyword>
<dbReference type="Proteomes" id="UP000275663">
    <property type="component" value="Chromosome"/>
</dbReference>
<dbReference type="GO" id="GO:0005524">
    <property type="term" value="F:ATP binding"/>
    <property type="evidence" value="ECO:0007669"/>
    <property type="project" value="UniProtKB-UniRule"/>
</dbReference>
<gene>
    <name evidence="7" type="ORF">EJN92_17310</name>
</gene>
<evidence type="ECO:0000256" key="5">
    <source>
        <dbReference type="PROSITE-ProRule" id="PRU10141"/>
    </source>
</evidence>
<reference evidence="7 8" key="1">
    <citation type="journal article" date="2011" name="Int. J. Syst. Evol. Microbiol.">
        <title>Description of Undibacterium oligocarboniphilum sp. nov., isolated from purified water, and Undibacterium pigrum strain CCUG 49012 as the type strain of Undibacterium parvum sp. nov., and emended descriptions of the genus Undibacterium and the species Undibacterium pigrum.</title>
        <authorList>
            <person name="Eder W."/>
            <person name="Wanner G."/>
            <person name="Ludwig W."/>
            <person name="Busse H.J."/>
            <person name="Ziemke-Kageler F."/>
            <person name="Lang E."/>
        </authorList>
    </citation>
    <scope>NUCLEOTIDE SEQUENCE [LARGE SCALE GENOMIC DNA]</scope>
    <source>
        <strain evidence="7 8">DSM 23061</strain>
    </source>
</reference>
<dbReference type="InterPro" id="IPR013229">
    <property type="entry name" value="PEGA"/>
</dbReference>
<protein>
    <submittedName>
        <fullName evidence="7">PEGA domain-containing protein</fullName>
    </submittedName>
</protein>
<name>A0A3Q9BSK7_9BURK</name>
<evidence type="ECO:0000256" key="2">
    <source>
        <dbReference type="ARBA" id="ARBA00022741"/>
    </source>
</evidence>
<dbReference type="InterPro" id="IPR000719">
    <property type="entry name" value="Prot_kinase_dom"/>
</dbReference>
<keyword evidence="2 5" id="KW-0547">Nucleotide-binding</keyword>
<dbReference type="Gene3D" id="1.10.510.10">
    <property type="entry name" value="Transferase(Phosphotransferase) domain 1"/>
    <property type="match status" value="1"/>
</dbReference>
<evidence type="ECO:0000256" key="4">
    <source>
        <dbReference type="ARBA" id="ARBA00022840"/>
    </source>
</evidence>
<feature type="binding site" evidence="5">
    <location>
        <position position="61"/>
    </location>
    <ligand>
        <name>ATP</name>
        <dbReference type="ChEBI" id="CHEBI:30616"/>
    </ligand>
</feature>
<dbReference type="CDD" id="cd14014">
    <property type="entry name" value="STKc_PknB_like"/>
    <property type="match status" value="1"/>
</dbReference>
<dbReference type="RefSeq" id="WP_126128958.1">
    <property type="nucleotide sequence ID" value="NZ_CP034464.1"/>
</dbReference>
<organism evidence="7 8">
    <name type="scientific">Undibacterium parvum</name>
    <dbReference type="NCBI Taxonomy" id="401471"/>
    <lineage>
        <taxon>Bacteria</taxon>
        <taxon>Pseudomonadati</taxon>
        <taxon>Pseudomonadota</taxon>
        <taxon>Betaproteobacteria</taxon>
        <taxon>Burkholderiales</taxon>
        <taxon>Oxalobacteraceae</taxon>
        <taxon>Undibacterium</taxon>
    </lineage>
</organism>
<evidence type="ECO:0000259" key="6">
    <source>
        <dbReference type="PROSITE" id="PS50011"/>
    </source>
</evidence>
<dbReference type="InterPro" id="IPR008266">
    <property type="entry name" value="Tyr_kinase_AS"/>
</dbReference>
<dbReference type="Pfam" id="PF08308">
    <property type="entry name" value="PEGA"/>
    <property type="match status" value="1"/>
</dbReference>
<evidence type="ECO:0000256" key="3">
    <source>
        <dbReference type="ARBA" id="ARBA00022777"/>
    </source>
</evidence>
<keyword evidence="4 5" id="KW-0067">ATP-binding</keyword>
<proteinExistence type="predicted"/>
<accession>A0A3Q9BSK7</accession>
<dbReference type="EMBL" id="CP034464">
    <property type="protein sequence ID" value="AZP13589.1"/>
    <property type="molecule type" value="Genomic_DNA"/>
</dbReference>
<keyword evidence="8" id="KW-1185">Reference proteome</keyword>
<dbReference type="PANTHER" id="PTHR43289">
    <property type="entry name" value="MITOGEN-ACTIVATED PROTEIN KINASE KINASE KINASE 20-RELATED"/>
    <property type="match status" value="1"/>
</dbReference>
<dbReference type="PROSITE" id="PS00109">
    <property type="entry name" value="PROTEIN_KINASE_TYR"/>
    <property type="match status" value="1"/>
</dbReference>
<dbReference type="AlphaFoldDB" id="A0A3Q9BSK7"/>
<evidence type="ECO:0000313" key="8">
    <source>
        <dbReference type="Proteomes" id="UP000275663"/>
    </source>
</evidence>
<dbReference type="InterPro" id="IPR017441">
    <property type="entry name" value="Protein_kinase_ATP_BS"/>
</dbReference>
<dbReference type="PROSITE" id="PS00107">
    <property type="entry name" value="PROTEIN_KINASE_ATP"/>
    <property type="match status" value="1"/>
</dbReference>
<dbReference type="KEGG" id="upv:EJN92_17310"/>
<dbReference type="PANTHER" id="PTHR43289:SF34">
    <property type="entry name" value="SERINE_THREONINE-PROTEIN KINASE YBDM-RELATED"/>
    <property type="match status" value="1"/>
</dbReference>
<sequence>MKTEETLSSSSAPVAEIGNENSLAIGTRLSDFEITGVLGEGGFGIVYLAFDHSLQRTVAIKEYIPGTLAGRARDASVAVRAERHRTTFDAGLKSFINEARLLAQFDHPALVKVYRFWEENKTAYMAMRYYEGHTLKEIISKRPELVNEAWMKFIFKQILDALETLYLSKILHRDISPDNIIVQKNGDAVLLDFGSARKIIGDLTQGLTVILKPGFAPIEQYADDGSLQQGPWTDIYALAAVMYFTLLKAPPPMSIVRVVKDSLLPLQVENHPGFTKKFLMAIDMGLAIQPEDRPQSVDEFRRLLGITAFDSARNASNSKATRSIRHAEVTLDEEASVSPMPEALPAAKTWPANKKSIPVAATLILLLILGSAYFLRGQNKATPLLSEAGTETSAAARGEIKLAIKPWGMVYVDGEQSGVSPPLKKLSLSDGKHQIRISNPGFPDFSTELEVGKDKRAIIEHEFTSK</sequence>
<feature type="domain" description="Protein kinase" evidence="6">
    <location>
        <begin position="32"/>
        <end position="309"/>
    </location>
</feature>
<dbReference type="InterPro" id="IPR011009">
    <property type="entry name" value="Kinase-like_dom_sf"/>
</dbReference>
<evidence type="ECO:0000256" key="1">
    <source>
        <dbReference type="ARBA" id="ARBA00022679"/>
    </source>
</evidence>
<keyword evidence="1" id="KW-0808">Transferase</keyword>
<dbReference type="Pfam" id="PF00069">
    <property type="entry name" value="Pkinase"/>
    <property type="match status" value="1"/>
</dbReference>